<sequence length="47" mass="5100">MKVEITLLAGLNNYCLQPSPLLLKAGISFHNVGVFNSFAGFLLMFGL</sequence>
<proteinExistence type="predicted"/>
<reference evidence="2" key="2">
    <citation type="journal article" date="2015" name="Fish Shellfish Immunol.">
        <title>Early steps in the European eel (Anguilla anguilla)-Vibrio vulnificus interaction in the gills: Role of the RtxA13 toxin.</title>
        <authorList>
            <person name="Callol A."/>
            <person name="Pajuelo D."/>
            <person name="Ebbesson L."/>
            <person name="Teles M."/>
            <person name="MacKenzie S."/>
            <person name="Amaro C."/>
        </authorList>
    </citation>
    <scope>NUCLEOTIDE SEQUENCE</scope>
</reference>
<name>A0A0E9QVS4_ANGAN</name>
<organism evidence="2">
    <name type="scientific">Anguilla anguilla</name>
    <name type="common">European freshwater eel</name>
    <name type="synonym">Muraena anguilla</name>
    <dbReference type="NCBI Taxonomy" id="7936"/>
    <lineage>
        <taxon>Eukaryota</taxon>
        <taxon>Metazoa</taxon>
        <taxon>Chordata</taxon>
        <taxon>Craniata</taxon>
        <taxon>Vertebrata</taxon>
        <taxon>Euteleostomi</taxon>
        <taxon>Actinopterygii</taxon>
        <taxon>Neopterygii</taxon>
        <taxon>Teleostei</taxon>
        <taxon>Anguilliformes</taxon>
        <taxon>Anguillidae</taxon>
        <taxon>Anguilla</taxon>
    </lineage>
</organism>
<evidence type="ECO:0000313" key="2">
    <source>
        <dbReference type="EMBL" id="JAH20330.1"/>
    </source>
</evidence>
<feature type="transmembrane region" description="Helical" evidence="1">
    <location>
        <begin position="21"/>
        <end position="45"/>
    </location>
</feature>
<accession>A0A0E9QVS4</accession>
<keyword evidence="1" id="KW-1133">Transmembrane helix</keyword>
<dbReference type="AlphaFoldDB" id="A0A0E9QVS4"/>
<keyword evidence="1" id="KW-0812">Transmembrane</keyword>
<reference evidence="2" key="1">
    <citation type="submission" date="2014-11" db="EMBL/GenBank/DDBJ databases">
        <authorList>
            <person name="Amaro Gonzalez C."/>
        </authorList>
    </citation>
    <scope>NUCLEOTIDE SEQUENCE</scope>
</reference>
<keyword evidence="1" id="KW-0472">Membrane</keyword>
<dbReference type="EMBL" id="GBXM01088247">
    <property type="protein sequence ID" value="JAH20330.1"/>
    <property type="molecule type" value="Transcribed_RNA"/>
</dbReference>
<protein>
    <submittedName>
        <fullName evidence="2">Uncharacterized protein</fullName>
    </submittedName>
</protein>
<evidence type="ECO:0000256" key="1">
    <source>
        <dbReference type="SAM" id="Phobius"/>
    </source>
</evidence>